<sequence length="180" mass="19436">MNRVNTNLTKTIYLGLLVTFGLILHLIEQGMPNPFPIPGAKLGLANIITLIALVLYGVKNAMFVVVLRVFLGSLLGGTLMGFAFFLSMSGAVVSLIFMAFGISLKKIGFLSLIGVSLLGATFHNITQLVMASLLMEQIGILFMYLPYLLIFAIPTGFFTGLVATLIVNVVNTNLQHITNI</sequence>
<dbReference type="EMBL" id="NIQC01000010">
    <property type="protein sequence ID" value="OWZ83913.1"/>
    <property type="molecule type" value="Genomic_DNA"/>
</dbReference>
<evidence type="ECO:0000313" key="2">
    <source>
        <dbReference type="EMBL" id="OWZ83913.1"/>
    </source>
</evidence>
<organism evidence="2 3">
    <name type="scientific">Natranaerobius trueperi</name>
    <dbReference type="NCBI Taxonomy" id="759412"/>
    <lineage>
        <taxon>Bacteria</taxon>
        <taxon>Bacillati</taxon>
        <taxon>Bacillota</taxon>
        <taxon>Clostridia</taxon>
        <taxon>Natranaerobiales</taxon>
        <taxon>Natranaerobiaceae</taxon>
        <taxon>Natranaerobius</taxon>
    </lineage>
</organism>
<dbReference type="Pfam" id="PF07456">
    <property type="entry name" value="Hpre_diP_synt_I"/>
    <property type="match status" value="1"/>
</dbReference>
<keyword evidence="1" id="KW-0812">Transmembrane</keyword>
<protein>
    <submittedName>
        <fullName evidence="2">Heptaprenyl diphosphate synthase</fullName>
    </submittedName>
</protein>
<feature type="transmembrane region" description="Helical" evidence="1">
    <location>
        <begin position="12"/>
        <end position="27"/>
    </location>
</feature>
<keyword evidence="3" id="KW-1185">Reference proteome</keyword>
<name>A0A226BY23_9FIRM</name>
<dbReference type="RefSeq" id="WP_089023373.1">
    <property type="nucleotide sequence ID" value="NZ_NIQC01000010.1"/>
</dbReference>
<dbReference type="Gene3D" id="1.10.1760.20">
    <property type="match status" value="1"/>
</dbReference>
<dbReference type="InterPro" id="IPR010898">
    <property type="entry name" value="Hpre_diP_synth_I"/>
</dbReference>
<dbReference type="PIRSF" id="PIRSF027391">
    <property type="entry name" value="Hpre_diP_synt_I"/>
    <property type="match status" value="1"/>
</dbReference>
<evidence type="ECO:0000313" key="3">
    <source>
        <dbReference type="Proteomes" id="UP000214588"/>
    </source>
</evidence>
<dbReference type="InterPro" id="IPR014535">
    <property type="entry name" value="Hpre_diP_synt_I"/>
</dbReference>
<keyword evidence="1" id="KW-0472">Membrane</keyword>
<dbReference type="Proteomes" id="UP000214588">
    <property type="component" value="Unassembled WGS sequence"/>
</dbReference>
<dbReference type="OrthoDB" id="9799095at2"/>
<gene>
    <name evidence="2" type="ORF">CDO51_05870</name>
</gene>
<keyword evidence="1" id="KW-1133">Transmembrane helix</keyword>
<dbReference type="AlphaFoldDB" id="A0A226BY23"/>
<feature type="transmembrane region" description="Helical" evidence="1">
    <location>
        <begin position="147"/>
        <end position="170"/>
    </location>
</feature>
<accession>A0A226BY23</accession>
<proteinExistence type="predicted"/>
<comment type="caution">
    <text evidence="2">The sequence shown here is derived from an EMBL/GenBank/DDBJ whole genome shotgun (WGS) entry which is preliminary data.</text>
</comment>
<reference evidence="2 3" key="1">
    <citation type="submission" date="2017-06" db="EMBL/GenBank/DDBJ databases">
        <title>Draft Genome Sequence of Natranaerobius trueperi halophilic, alkalithermophilic bacteria from soda lakes.</title>
        <authorList>
            <person name="Zhao B."/>
        </authorList>
    </citation>
    <scope>NUCLEOTIDE SEQUENCE [LARGE SCALE GENOMIC DNA]</scope>
    <source>
        <strain evidence="2 3">DSM 18760</strain>
    </source>
</reference>
<evidence type="ECO:0000256" key="1">
    <source>
        <dbReference type="SAM" id="Phobius"/>
    </source>
</evidence>